<gene>
    <name evidence="8" type="ORF">GCM10023143_25980</name>
</gene>
<name>A0ABP8G0M9_9BACT</name>
<dbReference type="InterPro" id="IPR039420">
    <property type="entry name" value="WalR-like"/>
</dbReference>
<evidence type="ECO:0000256" key="5">
    <source>
        <dbReference type="PROSITE-ProRule" id="PRU01091"/>
    </source>
</evidence>
<dbReference type="Pfam" id="PF00072">
    <property type="entry name" value="Response_reg"/>
    <property type="match status" value="1"/>
</dbReference>
<protein>
    <submittedName>
        <fullName evidence="8">Response regulator transcription factor</fullName>
    </submittedName>
</protein>
<evidence type="ECO:0000313" key="8">
    <source>
        <dbReference type="EMBL" id="GAA4314918.1"/>
    </source>
</evidence>
<feature type="domain" description="Response regulatory" evidence="6">
    <location>
        <begin position="3"/>
        <end position="117"/>
    </location>
</feature>
<keyword evidence="1 4" id="KW-0597">Phosphoprotein</keyword>
<dbReference type="Gene3D" id="6.10.250.690">
    <property type="match status" value="1"/>
</dbReference>
<dbReference type="Pfam" id="PF00486">
    <property type="entry name" value="Trans_reg_C"/>
    <property type="match status" value="1"/>
</dbReference>
<dbReference type="PANTHER" id="PTHR48111">
    <property type="entry name" value="REGULATOR OF RPOS"/>
    <property type="match status" value="1"/>
</dbReference>
<evidence type="ECO:0000256" key="1">
    <source>
        <dbReference type="ARBA" id="ARBA00022553"/>
    </source>
</evidence>
<evidence type="ECO:0000256" key="3">
    <source>
        <dbReference type="ARBA" id="ARBA00023125"/>
    </source>
</evidence>
<dbReference type="InterPro" id="IPR001789">
    <property type="entry name" value="Sig_transdc_resp-reg_receiver"/>
</dbReference>
<dbReference type="PROSITE" id="PS50110">
    <property type="entry name" value="RESPONSE_REGULATORY"/>
    <property type="match status" value="1"/>
</dbReference>
<evidence type="ECO:0000259" key="6">
    <source>
        <dbReference type="PROSITE" id="PS50110"/>
    </source>
</evidence>
<dbReference type="SMART" id="SM00448">
    <property type="entry name" value="REC"/>
    <property type="match status" value="1"/>
</dbReference>
<proteinExistence type="predicted"/>
<accession>A0ABP8G0M9</accession>
<dbReference type="RefSeq" id="WP_344979995.1">
    <property type="nucleotide sequence ID" value="NZ_BAABFN010000006.1"/>
</dbReference>
<dbReference type="SUPFAM" id="SSF52172">
    <property type="entry name" value="CheY-like"/>
    <property type="match status" value="1"/>
</dbReference>
<feature type="domain" description="OmpR/PhoB-type" evidence="7">
    <location>
        <begin position="129"/>
        <end position="226"/>
    </location>
</feature>
<evidence type="ECO:0000256" key="4">
    <source>
        <dbReference type="PROSITE-ProRule" id="PRU00169"/>
    </source>
</evidence>
<dbReference type="EMBL" id="BAABFN010000006">
    <property type="protein sequence ID" value="GAA4314918.1"/>
    <property type="molecule type" value="Genomic_DNA"/>
</dbReference>
<dbReference type="PANTHER" id="PTHR48111:SF40">
    <property type="entry name" value="PHOSPHATE REGULON TRANSCRIPTIONAL REGULATORY PROTEIN PHOB"/>
    <property type="match status" value="1"/>
</dbReference>
<evidence type="ECO:0000256" key="2">
    <source>
        <dbReference type="ARBA" id="ARBA00023012"/>
    </source>
</evidence>
<dbReference type="SMART" id="SM00862">
    <property type="entry name" value="Trans_reg_C"/>
    <property type="match status" value="1"/>
</dbReference>
<sequence>MPRVLLIEDEEMLARIVMDSLEMRGFSMSYAPDGETGWTLFREQAPDIIVMDVMMPGMDGFSLTRKIREADKDVPILFLTARSRTADVIQGFELGGNDYLRKPFSMDELIVRIRELLKRAPRPAPAAENAVYQLGRYRFDPVRQRLSLDGEECKLSHRESEILRMLCEQRNEVVERSHMLKSLWGDDSFFNARSMDVFITKLRRYLKEDAAVQIVNVRGVGYKLIS</sequence>
<evidence type="ECO:0000313" key="9">
    <source>
        <dbReference type="Proteomes" id="UP001501207"/>
    </source>
</evidence>
<dbReference type="PROSITE" id="PS51755">
    <property type="entry name" value="OMPR_PHOB"/>
    <property type="match status" value="1"/>
</dbReference>
<keyword evidence="3 5" id="KW-0238">DNA-binding</keyword>
<dbReference type="Gene3D" id="1.10.10.10">
    <property type="entry name" value="Winged helix-like DNA-binding domain superfamily/Winged helix DNA-binding domain"/>
    <property type="match status" value="1"/>
</dbReference>
<organism evidence="8 9">
    <name type="scientific">Compostibacter hankyongensis</name>
    <dbReference type="NCBI Taxonomy" id="1007089"/>
    <lineage>
        <taxon>Bacteria</taxon>
        <taxon>Pseudomonadati</taxon>
        <taxon>Bacteroidota</taxon>
        <taxon>Chitinophagia</taxon>
        <taxon>Chitinophagales</taxon>
        <taxon>Chitinophagaceae</taxon>
        <taxon>Compostibacter</taxon>
    </lineage>
</organism>
<dbReference type="Proteomes" id="UP001501207">
    <property type="component" value="Unassembled WGS sequence"/>
</dbReference>
<keyword evidence="2" id="KW-0902">Two-component regulatory system</keyword>
<dbReference type="InterPro" id="IPR001867">
    <property type="entry name" value="OmpR/PhoB-type_DNA-bd"/>
</dbReference>
<comment type="caution">
    <text evidence="8">The sequence shown here is derived from an EMBL/GenBank/DDBJ whole genome shotgun (WGS) entry which is preliminary data.</text>
</comment>
<reference evidence="9" key="1">
    <citation type="journal article" date="2019" name="Int. J. Syst. Evol. Microbiol.">
        <title>The Global Catalogue of Microorganisms (GCM) 10K type strain sequencing project: providing services to taxonomists for standard genome sequencing and annotation.</title>
        <authorList>
            <consortium name="The Broad Institute Genomics Platform"/>
            <consortium name="The Broad Institute Genome Sequencing Center for Infectious Disease"/>
            <person name="Wu L."/>
            <person name="Ma J."/>
        </authorList>
    </citation>
    <scope>NUCLEOTIDE SEQUENCE [LARGE SCALE GENOMIC DNA]</scope>
    <source>
        <strain evidence="9">JCM 17664</strain>
    </source>
</reference>
<feature type="modified residue" description="4-aspartylphosphate" evidence="4">
    <location>
        <position position="52"/>
    </location>
</feature>
<evidence type="ECO:0000259" key="7">
    <source>
        <dbReference type="PROSITE" id="PS51755"/>
    </source>
</evidence>
<feature type="DNA-binding region" description="OmpR/PhoB-type" evidence="5">
    <location>
        <begin position="129"/>
        <end position="226"/>
    </location>
</feature>
<keyword evidence="9" id="KW-1185">Reference proteome</keyword>
<dbReference type="InterPro" id="IPR036388">
    <property type="entry name" value="WH-like_DNA-bd_sf"/>
</dbReference>
<dbReference type="CDD" id="cd17574">
    <property type="entry name" value="REC_OmpR"/>
    <property type="match status" value="1"/>
</dbReference>
<dbReference type="Gene3D" id="3.40.50.2300">
    <property type="match status" value="1"/>
</dbReference>
<dbReference type="CDD" id="cd00383">
    <property type="entry name" value="trans_reg_C"/>
    <property type="match status" value="1"/>
</dbReference>
<dbReference type="InterPro" id="IPR011006">
    <property type="entry name" value="CheY-like_superfamily"/>
</dbReference>